<accession>A0A1J4K767</accession>
<proteinExistence type="predicted"/>
<dbReference type="GeneID" id="94839809"/>
<gene>
    <name evidence="1" type="ORF">TRFO_26694</name>
</gene>
<dbReference type="VEuPathDB" id="TrichDB:TRFO_26694"/>
<keyword evidence="2" id="KW-1185">Reference proteome</keyword>
<organism evidence="1 2">
    <name type="scientific">Tritrichomonas foetus</name>
    <dbReference type="NCBI Taxonomy" id="1144522"/>
    <lineage>
        <taxon>Eukaryota</taxon>
        <taxon>Metamonada</taxon>
        <taxon>Parabasalia</taxon>
        <taxon>Tritrichomonadida</taxon>
        <taxon>Tritrichomonadidae</taxon>
        <taxon>Tritrichomonas</taxon>
    </lineage>
</organism>
<sequence>MWVVTSRLRTPYNIQQHQNELDQNFLDSNIIRLVQSQLLKLRGLIFKLKTSLKAIEKCTNDPTCSVLLERLIMSLNSTMCEQMPSIDTSRHLASFIQTQHDLGILINSIYKSMNNPNINSHIRSNMQQSLKISQNSYIEMIKIRRELNETPYDSDTIKQAMIQLTKVHNMLEYFIDYSRQYSEKTLDMELQRCTSVTLRNIKNTIDDLNNAPACIFRVPPSSKDVESLIKIIHELESSYDDNSQMKHSLKKQISKLQNEKLLPSDNFFRIVQRILNKISKIPSSHNQELLSKTINELKLFLNYKKPTLADVKALSLAAIAAYDDFIHNIKSRNDQPCYKSWEVTIQNQINSILTIINNTSSEQFNYQSSLLVKEAFMNIKTQLPYIPNSLRDIIDMQIFENLATKLGKAHAHGNKIINCVRNLPTSSVVKIDIHKFRLIQNDDELDDSFLIWREQVNYLNSIVNECSNMPQIATQIHTQNLLSKIVSTLKNILDMKYSNENEMIKFLGFFKDQMQFMENSINLISPILGSPNLPDICLILSQNAILLHRLLISPHMKENESNAFINEFKICFSSLLNLIPKCNQSVQSHIKDLNTIIFGISNIDTIGLRKRQILCDTLYMHVTTILPKIFNAIDSDEIIDELLKLYEITGRYKSVQTIEIKFTSGLHLNSTLLSDETISNVVQQGINYCNGKFSPELSELIIDNLAFINDHQEIIPEYIYNSSFCILPTISSIKYPMIMTAVRCITSLQRNFSLKLDHLIEISINISIRTGKIVNNIKNTLQYIDQQILSSPHLFNEVALNQFNQLMRSLSYIDTKMLTQCKSLATTVLSFLPMQDFESDLLLFLNSAKDLLSLRSIILPLNDSLSDFCFWLNETELSISSIFLSCMDFLVCQSEEKNETGMMPFFRRATQFLLSKERLFVAHKVELRELSKLFLQYPNMYPNETLSIFEKLLPIIKWWSNLSNNENSLNIFISNSMSINGMLDRCKYLAKTAPTQLIASFSIPKSKITRIIAENDKTNIISEIIKEIEKLLKMNLTLTQIDSIQKCINQILSQSQSMLRNQISKYNLSSIVNQANRDIDLITKKKYVDIANEILNYLKELISRIEAKNSINSTEKKHYIETRYVPILSYGMMSIINTNEKDQTNNILSYDFATLNSILYGTMVNLFSVQKYQLLKLVLSDMFHDTIKSKYIDSKSIKSDDFDFAFMYTEQQFDLVFDKKALNELQSRFTHNDVLIQQYIISCCINSYSSFGEDNINISNQYLLTLFTQIKNGKPIKKISISKYLNYQISVIRLLSQLLSLLLLLPNDSFLRYINTSEGQRHTFSHASSHDILKCQQIIQQLIIVSSFPNVIALTINQLSHEQILLIIKLIIHSIAMIQNGKFENAPDSITIFRALNIQQQKLFKENPEELLSSEYISIQAINDSHQILLDLMKRFIISTSLFSIWFHNKASNDTKEPTDTDIKIEIDLIIKNISSLNIGVNSLLTPDEKEKYANVSLHLLCLLLNHKLLFTNSENIYVPYKSMTHPKMHLVPKSINNIILFDSLLQVFSHIEDSLLMLSFHSKYTKNDIQKENSILLDEFLSILNNTPSKINEFIDAYLSNSLYTSINQEIISCNSNQLTDNITLVANQSNILNKIVICFQQYIDHSFSKFFNKDDIGNLVDKYLLLYKLSSISEILDRFDVKPNHSENIEINKDFIVETIEKQLKIIESTKSQQLYTMMKKMTPNERSNEKFVLILLIKNIKEDTNFVRVNLQKLISKLDLNIESCEITVSQTQYHQYLLAQKLQIILDKTMKGNILDNHHNQDILLTFSQNELHEFYKITRILIGNPNSNIDINFKYLEFLKHAIKILCSDYDILSSHITVPSFSISSYLNITPIPTYYTLLSKYAHSIHSLIHLFSTYSQLPDKECMLILNSENKSAIELMKSQINSEQILPSIHKICDILPQMIASLIVVFDQKQTNDTLKPLSLFSDIETLLESSLGDDKLYDFRKSLLRLQSKFSNLQAITDPEFFSNDKRCIDCVVGLIISIDKMDLKAFNSILIELEAIKTNSVKTGIPNAILEPIWKELHLISPIAISSYGKSFLFDTEMKEKVSKLRPILIDILNKRINNPFTENEKLTSSHNISLLLKECLNNIINGEKTLVKLIGTQFDDSKFSISQAINDIVVHFTSAIASSIKNLEMIKDEKISNYTDFYEILPTAINSLKQLMEIKNDSSPTHTSTRRLIRPLKRVINSLLDQIDDLNDRIPQDYRKNNDITCEKLEYAKNVSDILMKSLLTVATNSSSIIPDTFTEFLKTGNQSEKYHQSILNIQNIGKCLIKLNVDKAAESEFHSEMTHLSDELYKFNSIISSQKQISSDKMIESFTDLALFLMKSFRKSLLLTDIQAESPDFDNAARIPNHYFMPKVPNDSLQFKLQENISKLKLDLDKYKGKSNEFTIAQTSSNNTKLTDIMISLIKIMDSLLENLLRVTATTMSLKYQTSLANNASGISSNFSTIVKSFRNKLLLIGDWSSSYPKYFLIIDNPINDIIMKCEEAYKVAEAEEKTRDMNVIKINKSLKLIKDTEAIPIAQKNPIENIISSNQKEWSIQILNIGLSLSNSFEKVLLHAKENAKKDYQTILSLSDSMCTNISEISKIIANTINNNDRSIEGDINKVMLSIASSANEYGNWKASSKEELAMKNGILIICRAANSVADMVMMASNAKNAAQERKRIASDQQRLLQSTASKDRLLKRLELESKVIKSRIVLAKSEQILADIH</sequence>
<dbReference type="RefSeq" id="XP_068358684.1">
    <property type="nucleotide sequence ID" value="XM_068505105.1"/>
</dbReference>
<protein>
    <submittedName>
        <fullName evidence="1">Uncharacterized protein</fullName>
    </submittedName>
</protein>
<comment type="caution">
    <text evidence="1">The sequence shown here is derived from an EMBL/GenBank/DDBJ whole genome shotgun (WGS) entry which is preliminary data.</text>
</comment>
<dbReference type="Proteomes" id="UP000179807">
    <property type="component" value="Unassembled WGS sequence"/>
</dbReference>
<reference evidence="1" key="1">
    <citation type="submission" date="2016-10" db="EMBL/GenBank/DDBJ databases">
        <authorList>
            <person name="Benchimol M."/>
            <person name="Almeida L.G."/>
            <person name="Vasconcelos A.T."/>
            <person name="Perreira-Neves A."/>
            <person name="Rosa I.A."/>
            <person name="Tasca T."/>
            <person name="Bogo M.R."/>
            <person name="de Souza W."/>
        </authorList>
    </citation>
    <scope>NUCLEOTIDE SEQUENCE [LARGE SCALE GENOMIC DNA]</scope>
    <source>
        <strain evidence="1">K</strain>
    </source>
</reference>
<evidence type="ECO:0000313" key="1">
    <source>
        <dbReference type="EMBL" id="OHT05548.1"/>
    </source>
</evidence>
<dbReference type="EMBL" id="MLAK01000754">
    <property type="protein sequence ID" value="OHT05548.1"/>
    <property type="molecule type" value="Genomic_DNA"/>
</dbReference>
<name>A0A1J4K767_9EUKA</name>
<evidence type="ECO:0000313" key="2">
    <source>
        <dbReference type="Proteomes" id="UP000179807"/>
    </source>
</evidence>